<dbReference type="PANTHER" id="PTHR21575">
    <property type="entry name" value="PROTEIN HID1"/>
    <property type="match status" value="1"/>
</dbReference>
<reference evidence="2 3" key="1">
    <citation type="submission" date="2017-12" db="EMBL/GenBank/DDBJ databases">
        <title>High-resolution comparative analysis of great ape genomes.</title>
        <authorList>
            <person name="Pollen A."/>
            <person name="Hastie A."/>
            <person name="Hormozdiari F."/>
            <person name="Dougherty M."/>
            <person name="Liu R."/>
            <person name="Chaisson M."/>
            <person name="Hoppe E."/>
            <person name="Hill C."/>
            <person name="Pang A."/>
            <person name="Hillier L."/>
            <person name="Baker C."/>
            <person name="Armstrong J."/>
            <person name="Shendure J."/>
            <person name="Paten B."/>
            <person name="Wilson R."/>
            <person name="Chao H."/>
            <person name="Schneider V."/>
            <person name="Ventura M."/>
            <person name="Kronenberg Z."/>
            <person name="Murali S."/>
            <person name="Gordon D."/>
            <person name="Cantsilieris S."/>
            <person name="Munson K."/>
            <person name="Nelson B."/>
            <person name="Raja A."/>
            <person name="Underwood J."/>
            <person name="Diekhans M."/>
            <person name="Fiddes I."/>
            <person name="Haussler D."/>
            <person name="Eichler E."/>
        </authorList>
    </citation>
    <scope>NUCLEOTIDE SEQUENCE [LARGE SCALE GENOMIC DNA]</scope>
    <source>
        <strain evidence="2">Yerkes chimp pedigree #C0471</strain>
    </source>
</reference>
<dbReference type="Pfam" id="PF12722">
    <property type="entry name" value="Hid1"/>
    <property type="match status" value="1"/>
</dbReference>
<comment type="caution">
    <text evidence="2">The sequence shown here is derived from an EMBL/GenBank/DDBJ whole genome shotgun (WGS) entry which is preliminary data.</text>
</comment>
<gene>
    <name evidence="2" type="ORF">CK820_G0039921</name>
</gene>
<dbReference type="PANTHER" id="PTHR21575:SF12">
    <property type="entry name" value="PROTEIN HID1"/>
    <property type="match status" value="1"/>
</dbReference>
<sequence>MGSTDSKLNFRKAVIQLTTKTQGEEDDEHARPLAESLLLAIADLLFCPDFTVQSHRRSTVDSAEDVHSLDSCEYIWEAGVGFAHSPQPNYIHDMNRMELLKLLLTCFSEAMYLPPAPESGSTNPWVQFFCSTENRHALPLFTSLLNTVCAYDPVGYGIPYNHLLFSDYREPLVEEAAQVLIVTLDHDSASSASPTVDGTTTGTAMDDADPPGPENLFVNYLSRIHREEDFQFILKGIARLLSNPLLQTYLPNS</sequence>
<evidence type="ECO:0000256" key="1">
    <source>
        <dbReference type="SAM" id="MobiDB-lite"/>
    </source>
</evidence>
<name>A0A2J8KBN9_PANTR</name>
<evidence type="ECO:0000313" key="2">
    <source>
        <dbReference type="EMBL" id="PNI32455.1"/>
    </source>
</evidence>
<dbReference type="EMBL" id="NBAG03000379">
    <property type="protein sequence ID" value="PNI32455.1"/>
    <property type="molecule type" value="Genomic_DNA"/>
</dbReference>
<proteinExistence type="predicted"/>
<accession>A0A2J8KBN9</accession>
<feature type="region of interest" description="Disordered" evidence="1">
    <location>
        <begin position="189"/>
        <end position="209"/>
    </location>
</feature>
<dbReference type="AlphaFoldDB" id="A0A2J8KBN9"/>
<organism evidence="2 3">
    <name type="scientific">Pan troglodytes</name>
    <name type="common">Chimpanzee</name>
    <dbReference type="NCBI Taxonomy" id="9598"/>
    <lineage>
        <taxon>Eukaryota</taxon>
        <taxon>Metazoa</taxon>
        <taxon>Chordata</taxon>
        <taxon>Craniata</taxon>
        <taxon>Vertebrata</taxon>
        <taxon>Euteleostomi</taxon>
        <taxon>Mammalia</taxon>
        <taxon>Eutheria</taxon>
        <taxon>Euarchontoglires</taxon>
        <taxon>Primates</taxon>
        <taxon>Haplorrhini</taxon>
        <taxon>Catarrhini</taxon>
        <taxon>Hominidae</taxon>
        <taxon>Pan</taxon>
    </lineage>
</organism>
<protein>
    <submittedName>
        <fullName evidence="2">HID1 isoform 10</fullName>
    </submittedName>
</protein>
<dbReference type="Proteomes" id="UP000236370">
    <property type="component" value="Unassembled WGS sequence"/>
</dbReference>
<feature type="non-terminal residue" evidence="2">
    <location>
        <position position="253"/>
    </location>
</feature>
<dbReference type="InterPro" id="IPR026705">
    <property type="entry name" value="Hid-1/Ecm30"/>
</dbReference>
<evidence type="ECO:0000313" key="3">
    <source>
        <dbReference type="Proteomes" id="UP000236370"/>
    </source>
</evidence>